<organism evidence="3 4">
    <name type="scientific">Psilocybe cyanescens</name>
    <dbReference type="NCBI Taxonomy" id="93625"/>
    <lineage>
        <taxon>Eukaryota</taxon>
        <taxon>Fungi</taxon>
        <taxon>Dikarya</taxon>
        <taxon>Basidiomycota</taxon>
        <taxon>Agaricomycotina</taxon>
        <taxon>Agaricomycetes</taxon>
        <taxon>Agaricomycetidae</taxon>
        <taxon>Agaricales</taxon>
        <taxon>Agaricineae</taxon>
        <taxon>Strophariaceae</taxon>
        <taxon>Psilocybe</taxon>
    </lineage>
</organism>
<dbReference type="OrthoDB" id="2344312at2759"/>
<keyword evidence="4" id="KW-1185">Reference proteome</keyword>
<gene>
    <name evidence="3" type="ORF">CVT25_014053</name>
</gene>
<dbReference type="STRING" id="93625.A0A409X1T5"/>
<feature type="compositionally biased region" description="Basic and acidic residues" evidence="1">
    <location>
        <begin position="182"/>
        <end position="198"/>
    </location>
</feature>
<accession>A0A409X1T5</accession>
<feature type="region of interest" description="Disordered" evidence="1">
    <location>
        <begin position="170"/>
        <end position="215"/>
    </location>
</feature>
<evidence type="ECO:0000259" key="2">
    <source>
        <dbReference type="Pfam" id="PF24840"/>
    </source>
</evidence>
<dbReference type="InParanoid" id="A0A409X1T5"/>
<dbReference type="AlphaFoldDB" id="A0A409X1T5"/>
<dbReference type="InterPro" id="IPR057514">
    <property type="entry name" value="NTF2_SigF"/>
</dbReference>
<dbReference type="Proteomes" id="UP000283269">
    <property type="component" value="Unassembled WGS sequence"/>
</dbReference>
<reference evidence="3 4" key="1">
    <citation type="journal article" date="2018" name="Evol. Lett.">
        <title>Horizontal gene cluster transfer increased hallucinogenic mushroom diversity.</title>
        <authorList>
            <person name="Reynolds H.T."/>
            <person name="Vijayakumar V."/>
            <person name="Gluck-Thaler E."/>
            <person name="Korotkin H.B."/>
            <person name="Matheny P.B."/>
            <person name="Slot J.C."/>
        </authorList>
    </citation>
    <scope>NUCLEOTIDE SEQUENCE [LARGE SCALE GENOMIC DNA]</scope>
    <source>
        <strain evidence="3 4">2631</strain>
    </source>
</reference>
<evidence type="ECO:0000256" key="1">
    <source>
        <dbReference type="SAM" id="MobiDB-lite"/>
    </source>
</evidence>
<comment type="caution">
    <text evidence="3">The sequence shown here is derived from an EMBL/GenBank/DDBJ whole genome shotgun (WGS) entry which is preliminary data.</text>
</comment>
<evidence type="ECO:0000313" key="3">
    <source>
        <dbReference type="EMBL" id="PPQ84701.1"/>
    </source>
</evidence>
<dbReference type="PANTHER" id="PTHR35393">
    <property type="entry name" value="CHROMOSOME 1, WHOLE GENOME SHOTGUN SEQUENCE"/>
    <property type="match status" value="1"/>
</dbReference>
<feature type="domain" description="SigF-like NTF2-like" evidence="2">
    <location>
        <begin position="1"/>
        <end position="159"/>
    </location>
</feature>
<dbReference type="EMBL" id="NHYD01002828">
    <property type="protein sequence ID" value="PPQ84701.1"/>
    <property type="molecule type" value="Genomic_DNA"/>
</dbReference>
<dbReference type="PANTHER" id="PTHR35393:SF1">
    <property type="entry name" value="SNOAL-LIKE DOMAIN-CONTAINING PROTEIN"/>
    <property type="match status" value="1"/>
</dbReference>
<protein>
    <recommendedName>
        <fullName evidence="2">SigF-like NTF2-like domain-containing protein</fullName>
    </recommendedName>
</protein>
<proteinExistence type="predicted"/>
<sequence>MQSPSIEIHAVIQMAHSSTSPDIQKAAINKYFTSNAGLRHPLYAIESGPLSRESVLGIYQSRLVISHSLFAIQAYALSVSAVAKQSFMKLMEPLIRTMSRYTLRMKDGFHYICMQEDFVHPDDMAALLLPPFTPVVKCFLSLNAIMSIVWGKWAQVFGIWRAPPGVDHVHSQDIATKPAKPRPGENKLRQKERRELARSIKRSAPLTPPEQDESGLIGDEVYHADFDIFEREPFFIDPEDGIANWIRTPEKAIDRPLRTNGKRFSDDLRGMTPYASFAVPAEELADN</sequence>
<dbReference type="Pfam" id="PF24840">
    <property type="entry name" value="NTF2_SigF"/>
    <property type="match status" value="1"/>
</dbReference>
<evidence type="ECO:0000313" key="4">
    <source>
        <dbReference type="Proteomes" id="UP000283269"/>
    </source>
</evidence>
<name>A0A409X1T5_PSICY</name>